<dbReference type="EMBL" id="BMKX01000002">
    <property type="protein sequence ID" value="GGJ55591.1"/>
    <property type="molecule type" value="Genomic_DNA"/>
</dbReference>
<proteinExistence type="predicted"/>
<sequence>MTVKMPGVVWKPISRNYTKRRRARTDCVILHIAVTEASSLKGWFNNPSAGASSHFYVRRDGTIEQYMGAEYISWANGAGNSRSITVETQGMGTGSWTGPQVKSLARICSFAHEKFGVRTSLMQNSLPSSKGIGYHRLGVNPWRVNGGELWSSSRGKICPGYDRIPQIPTIAANAAGGTYAPVANPEKRPVKNPKPVQGTKNKHLSKAQVKNVQRALATCGIYRGKIDGVAGPVTEEAIEYYQRNQLWGNLVADGMWGPVCVAHYKWVKQLQTAMNNWKGSKIAVDGDYRKVTRARVEDIMERNHGGAYKGVIDAKPGPVFCKMLEIPTHP</sequence>
<organism evidence="3 4">
    <name type="scientific">Glutamicibacter ardleyensis</name>
    <dbReference type="NCBI Taxonomy" id="225894"/>
    <lineage>
        <taxon>Bacteria</taxon>
        <taxon>Bacillati</taxon>
        <taxon>Actinomycetota</taxon>
        <taxon>Actinomycetes</taxon>
        <taxon>Micrococcales</taxon>
        <taxon>Micrococcaceae</taxon>
        <taxon>Glutamicibacter</taxon>
    </lineage>
</organism>
<dbReference type="Proteomes" id="UP000606115">
    <property type="component" value="Unassembled WGS sequence"/>
</dbReference>
<dbReference type="SUPFAM" id="SSF55846">
    <property type="entry name" value="N-acetylmuramoyl-L-alanine amidase-like"/>
    <property type="match status" value="1"/>
</dbReference>
<dbReference type="InterPro" id="IPR036505">
    <property type="entry name" value="Amidase/PGRP_sf"/>
</dbReference>
<dbReference type="InterPro" id="IPR036366">
    <property type="entry name" value="PGBDSf"/>
</dbReference>
<keyword evidence="4" id="KW-1185">Reference proteome</keyword>
<evidence type="ECO:0000259" key="2">
    <source>
        <dbReference type="SMART" id="SM00644"/>
    </source>
</evidence>
<dbReference type="Pfam" id="PF01471">
    <property type="entry name" value="PG_binding_1"/>
    <property type="match status" value="1"/>
</dbReference>
<dbReference type="Gene3D" id="3.40.80.10">
    <property type="entry name" value="Peptidoglycan recognition protein-like"/>
    <property type="match status" value="1"/>
</dbReference>
<dbReference type="Pfam" id="PF01510">
    <property type="entry name" value="Amidase_2"/>
    <property type="match status" value="1"/>
</dbReference>
<dbReference type="GeneID" id="303303677"/>
<name>A0ABQ2DI40_9MICC</name>
<evidence type="ECO:0000313" key="4">
    <source>
        <dbReference type="Proteomes" id="UP000606115"/>
    </source>
</evidence>
<comment type="caution">
    <text evidence="3">The sequence shown here is derived from an EMBL/GenBank/DDBJ whole genome shotgun (WGS) entry which is preliminary data.</text>
</comment>
<accession>A0ABQ2DI40</accession>
<dbReference type="CDD" id="cd06583">
    <property type="entry name" value="PGRP"/>
    <property type="match status" value="1"/>
</dbReference>
<evidence type="ECO:0000256" key="1">
    <source>
        <dbReference type="SAM" id="MobiDB-lite"/>
    </source>
</evidence>
<evidence type="ECO:0000313" key="3">
    <source>
        <dbReference type="EMBL" id="GGJ55591.1"/>
    </source>
</evidence>
<dbReference type="InterPro" id="IPR002477">
    <property type="entry name" value="Peptidoglycan-bd-like"/>
</dbReference>
<dbReference type="SMART" id="SM00644">
    <property type="entry name" value="Ami_2"/>
    <property type="match status" value="1"/>
</dbReference>
<protein>
    <recommendedName>
        <fullName evidence="2">N-acetylmuramoyl-L-alanine amidase domain-containing protein</fullName>
    </recommendedName>
</protein>
<dbReference type="Gene3D" id="1.10.101.10">
    <property type="entry name" value="PGBD-like superfamily/PGBD"/>
    <property type="match status" value="1"/>
</dbReference>
<gene>
    <name evidence="3" type="ORF">GCM10007173_12960</name>
</gene>
<feature type="domain" description="N-acetylmuramoyl-L-alanine amidase" evidence="2">
    <location>
        <begin position="14"/>
        <end position="147"/>
    </location>
</feature>
<dbReference type="RefSeq" id="WP_188684502.1">
    <property type="nucleotide sequence ID" value="NZ_BMKX01000002.1"/>
</dbReference>
<dbReference type="InterPro" id="IPR036365">
    <property type="entry name" value="PGBD-like_sf"/>
</dbReference>
<reference evidence="4" key="1">
    <citation type="journal article" date="2019" name="Int. J. Syst. Evol. Microbiol.">
        <title>The Global Catalogue of Microorganisms (GCM) 10K type strain sequencing project: providing services to taxonomists for standard genome sequencing and annotation.</title>
        <authorList>
            <consortium name="The Broad Institute Genomics Platform"/>
            <consortium name="The Broad Institute Genome Sequencing Center for Infectious Disease"/>
            <person name="Wu L."/>
            <person name="Ma J."/>
        </authorList>
    </citation>
    <scope>NUCLEOTIDE SEQUENCE [LARGE SCALE GENOMIC DNA]</scope>
    <source>
        <strain evidence="4">CGMCC 1.3685</strain>
    </source>
</reference>
<dbReference type="SUPFAM" id="SSF47090">
    <property type="entry name" value="PGBD-like"/>
    <property type="match status" value="1"/>
</dbReference>
<dbReference type="InterPro" id="IPR002502">
    <property type="entry name" value="Amidase_domain"/>
</dbReference>
<feature type="region of interest" description="Disordered" evidence="1">
    <location>
        <begin position="183"/>
        <end position="203"/>
    </location>
</feature>